<dbReference type="GO" id="GO:0003824">
    <property type="term" value="F:catalytic activity"/>
    <property type="evidence" value="ECO:0007669"/>
    <property type="project" value="InterPro"/>
</dbReference>
<evidence type="ECO:0000256" key="1">
    <source>
        <dbReference type="SAM" id="MobiDB-lite"/>
    </source>
</evidence>
<organism evidence="2 3">
    <name type="scientific">Podospora didyma</name>
    <dbReference type="NCBI Taxonomy" id="330526"/>
    <lineage>
        <taxon>Eukaryota</taxon>
        <taxon>Fungi</taxon>
        <taxon>Dikarya</taxon>
        <taxon>Ascomycota</taxon>
        <taxon>Pezizomycotina</taxon>
        <taxon>Sordariomycetes</taxon>
        <taxon>Sordariomycetidae</taxon>
        <taxon>Sordariales</taxon>
        <taxon>Podosporaceae</taxon>
        <taxon>Podospora</taxon>
    </lineage>
</organism>
<evidence type="ECO:0000313" key="3">
    <source>
        <dbReference type="Proteomes" id="UP001285441"/>
    </source>
</evidence>
<proteinExistence type="predicted"/>
<dbReference type="GO" id="GO:0009116">
    <property type="term" value="P:nucleoside metabolic process"/>
    <property type="evidence" value="ECO:0007669"/>
    <property type="project" value="InterPro"/>
</dbReference>
<comment type="caution">
    <text evidence="2">The sequence shown here is derived from an EMBL/GenBank/DDBJ whole genome shotgun (WGS) entry which is preliminary data.</text>
</comment>
<dbReference type="InterPro" id="IPR009486">
    <property type="entry name" value="Pur_nuclsid_perm"/>
</dbReference>
<protein>
    <submittedName>
        <fullName evidence="2">Purine nucleoside permease-domain-containing protein</fullName>
    </submittedName>
</protein>
<dbReference type="Pfam" id="PF06516">
    <property type="entry name" value="NUP"/>
    <property type="match status" value="1"/>
</dbReference>
<keyword evidence="3" id="KW-1185">Reference proteome</keyword>
<accession>A0AAE0NQ08</accession>
<dbReference type="GO" id="GO:0005783">
    <property type="term" value="C:endoplasmic reticulum"/>
    <property type="evidence" value="ECO:0007669"/>
    <property type="project" value="TreeGrafter"/>
</dbReference>
<dbReference type="EMBL" id="JAULSW010000004">
    <property type="protein sequence ID" value="KAK3385395.1"/>
    <property type="molecule type" value="Genomic_DNA"/>
</dbReference>
<evidence type="ECO:0000313" key="2">
    <source>
        <dbReference type="EMBL" id="KAK3385395.1"/>
    </source>
</evidence>
<reference evidence="2" key="2">
    <citation type="submission" date="2023-06" db="EMBL/GenBank/DDBJ databases">
        <authorList>
            <consortium name="Lawrence Berkeley National Laboratory"/>
            <person name="Haridas S."/>
            <person name="Hensen N."/>
            <person name="Bonometti L."/>
            <person name="Westerberg I."/>
            <person name="Brannstrom I.O."/>
            <person name="Guillou S."/>
            <person name="Cros-Aarteil S."/>
            <person name="Calhoun S."/>
            <person name="Kuo A."/>
            <person name="Mondo S."/>
            <person name="Pangilinan J."/>
            <person name="Riley R."/>
            <person name="LaButti K."/>
            <person name="Andreopoulos B."/>
            <person name="Lipzen A."/>
            <person name="Chen C."/>
            <person name="Yanf M."/>
            <person name="Daum C."/>
            <person name="Ng V."/>
            <person name="Clum A."/>
            <person name="Steindorff A."/>
            <person name="Ohm R."/>
            <person name="Martin F."/>
            <person name="Silar P."/>
            <person name="Natvig D."/>
            <person name="Lalanne C."/>
            <person name="Gautier V."/>
            <person name="Ament-velasquez S.L."/>
            <person name="Kruys A."/>
            <person name="Hutchinson M.I."/>
            <person name="Powell A.J."/>
            <person name="Barry K."/>
            <person name="Miller A.N."/>
            <person name="Grigoriev I.V."/>
            <person name="Debuchy R."/>
            <person name="Gladieux P."/>
            <person name="Thoren M.H."/>
            <person name="Johannesson H."/>
        </authorList>
    </citation>
    <scope>NUCLEOTIDE SEQUENCE</scope>
    <source>
        <strain evidence="2">CBS 232.78</strain>
    </source>
</reference>
<dbReference type="PANTHER" id="PTHR38643:SF1">
    <property type="entry name" value="PURINE NUCLEOSIDE PERMEASE C285.05-RELATED"/>
    <property type="match status" value="1"/>
</dbReference>
<dbReference type="Gene3D" id="3.40.50.1580">
    <property type="entry name" value="Nucleoside phosphorylase domain"/>
    <property type="match status" value="1"/>
</dbReference>
<dbReference type="GO" id="GO:0055085">
    <property type="term" value="P:transmembrane transport"/>
    <property type="evidence" value="ECO:0007669"/>
    <property type="project" value="InterPro"/>
</dbReference>
<dbReference type="AlphaFoldDB" id="A0AAE0NQ08"/>
<feature type="region of interest" description="Disordered" evidence="1">
    <location>
        <begin position="1"/>
        <end position="21"/>
    </location>
</feature>
<sequence>MCQLVNGLGTRDVQASPDSAHGRGRGAIIAPKVLIISMFYDEADIWYNRMPNNLSAVLIPVPGLHMLYPNVHCTSDRSVCQVTTGEAEINAAATITALVLSLKFDFRSTYFLVCGIAGVNPKYSTLGGVAIARYVVQVALQYEFDAREMPKNFTSPYMAYGTSAPGQYPAWFYGTEVMELNEALRDKVWTYASRAVLSDSDAAISYRARYKHIGKTVFQAAWGPPSVVKCDAATSDVYYTGALLSEAFENVTTLWTNGTGRYCMTAQEDNATLEVLVRMAIEGLVDFSRVIVVRSGADFDRPPPGVSPYEHLTAYNGAGFELSLDNLYNAGIAIVNGIVSDWNTVFAAGIKATNYIGDIFGSLPGQPDFGTGSLTGGKGYGPMASMLFHPRLRGRGMSTIAKKRGRLVMPRGDD</sequence>
<dbReference type="Proteomes" id="UP001285441">
    <property type="component" value="Unassembled WGS sequence"/>
</dbReference>
<dbReference type="PANTHER" id="PTHR38643">
    <property type="entry name" value="PURINE NUCLEOSIDE PERMEASE C285.05-RELATED"/>
    <property type="match status" value="1"/>
</dbReference>
<dbReference type="InterPro" id="IPR035994">
    <property type="entry name" value="Nucleoside_phosphorylase_sf"/>
</dbReference>
<reference evidence="2" key="1">
    <citation type="journal article" date="2023" name="Mol. Phylogenet. Evol.">
        <title>Genome-scale phylogeny and comparative genomics of the fungal order Sordariales.</title>
        <authorList>
            <person name="Hensen N."/>
            <person name="Bonometti L."/>
            <person name="Westerberg I."/>
            <person name="Brannstrom I.O."/>
            <person name="Guillou S."/>
            <person name="Cros-Aarteil S."/>
            <person name="Calhoun S."/>
            <person name="Haridas S."/>
            <person name="Kuo A."/>
            <person name="Mondo S."/>
            <person name="Pangilinan J."/>
            <person name="Riley R."/>
            <person name="LaButti K."/>
            <person name="Andreopoulos B."/>
            <person name="Lipzen A."/>
            <person name="Chen C."/>
            <person name="Yan M."/>
            <person name="Daum C."/>
            <person name="Ng V."/>
            <person name="Clum A."/>
            <person name="Steindorff A."/>
            <person name="Ohm R.A."/>
            <person name="Martin F."/>
            <person name="Silar P."/>
            <person name="Natvig D.O."/>
            <person name="Lalanne C."/>
            <person name="Gautier V."/>
            <person name="Ament-Velasquez S.L."/>
            <person name="Kruys A."/>
            <person name="Hutchinson M.I."/>
            <person name="Powell A.J."/>
            <person name="Barry K."/>
            <person name="Miller A.N."/>
            <person name="Grigoriev I.V."/>
            <person name="Debuchy R."/>
            <person name="Gladieux P."/>
            <person name="Hiltunen Thoren M."/>
            <person name="Johannesson H."/>
        </authorList>
    </citation>
    <scope>NUCLEOTIDE SEQUENCE</scope>
    <source>
        <strain evidence="2">CBS 232.78</strain>
    </source>
</reference>
<name>A0AAE0NQ08_9PEZI</name>
<gene>
    <name evidence="2" type="ORF">B0H63DRAFT_414462</name>
</gene>